<sequence>MGVGAVSCGSWRRAVLACAFAAASAAVHAGPDEGFLHKDWFLRCDNTRTCRAEGYQAEGGESPPVSLQLTRAAGPGTPVQARLQVYADDAVPGVVRLQVGSLVIPKLDLGAPQIPQAEVPPLLQALLRADEATVTAGKTTWRLSLAGANAVLLKMDERQGRVGTSGALVRKGPRDEASVLPPLQAPVVRAVVPVPTRKADAALVAPLLAALDRSAVEGECGGNPMDPAGVRVHRLTERRVLLELPCLMGAYNAGSLLFMANDRPPYQPVVVADVDGEFDPSTGTATASMKGRGLGDCWSVREWRFNGQGFTLSAERADGMCRGFPGGAWQTPVYVSR</sequence>
<proteinExistence type="predicted"/>
<protein>
    <submittedName>
        <fullName evidence="2">DUF1176 domain-containing protein</fullName>
    </submittedName>
</protein>
<gene>
    <name evidence="2" type="ORF">GCM10023090_27290</name>
</gene>
<dbReference type="Proteomes" id="UP001501788">
    <property type="component" value="Unassembled WGS sequence"/>
</dbReference>
<comment type="caution">
    <text evidence="2">The sequence shown here is derived from an EMBL/GenBank/DDBJ whole genome shotgun (WGS) entry which is preliminary data.</text>
</comment>
<dbReference type="InterPro" id="IPR009560">
    <property type="entry name" value="DUF1176"/>
</dbReference>
<evidence type="ECO:0000313" key="3">
    <source>
        <dbReference type="Proteomes" id="UP001501788"/>
    </source>
</evidence>
<feature type="signal peptide" evidence="1">
    <location>
        <begin position="1"/>
        <end position="29"/>
    </location>
</feature>
<dbReference type="Pfam" id="PF06674">
    <property type="entry name" value="DUF1176"/>
    <property type="match status" value="1"/>
</dbReference>
<name>A0ABP8LGB9_9BURK</name>
<accession>A0ABP8LGB9</accession>
<keyword evidence="1" id="KW-0732">Signal</keyword>
<reference evidence="3" key="1">
    <citation type="journal article" date="2019" name="Int. J. Syst. Evol. Microbiol.">
        <title>The Global Catalogue of Microorganisms (GCM) 10K type strain sequencing project: providing services to taxonomists for standard genome sequencing and annotation.</title>
        <authorList>
            <consortium name="The Broad Institute Genomics Platform"/>
            <consortium name="The Broad Institute Genome Sequencing Center for Infectious Disease"/>
            <person name="Wu L."/>
            <person name="Ma J."/>
        </authorList>
    </citation>
    <scope>NUCLEOTIDE SEQUENCE [LARGE SCALE GENOMIC DNA]</scope>
    <source>
        <strain evidence="3">JCM 31890</strain>
    </source>
</reference>
<organism evidence="2 3">
    <name type="scientific">Acidovorax lacteus</name>
    <dbReference type="NCBI Taxonomy" id="1924988"/>
    <lineage>
        <taxon>Bacteria</taxon>
        <taxon>Pseudomonadati</taxon>
        <taxon>Pseudomonadota</taxon>
        <taxon>Betaproteobacteria</taxon>
        <taxon>Burkholderiales</taxon>
        <taxon>Comamonadaceae</taxon>
        <taxon>Acidovorax</taxon>
    </lineage>
</organism>
<dbReference type="EMBL" id="BAABEX010000029">
    <property type="protein sequence ID" value="GAA4428470.1"/>
    <property type="molecule type" value="Genomic_DNA"/>
</dbReference>
<evidence type="ECO:0000256" key="1">
    <source>
        <dbReference type="SAM" id="SignalP"/>
    </source>
</evidence>
<feature type="chain" id="PRO_5047441094" evidence="1">
    <location>
        <begin position="30"/>
        <end position="337"/>
    </location>
</feature>
<evidence type="ECO:0000313" key="2">
    <source>
        <dbReference type="EMBL" id="GAA4428470.1"/>
    </source>
</evidence>
<keyword evidence="3" id="KW-1185">Reference proteome</keyword>